<accession>A0ABR1YV87</accession>
<gene>
    <name evidence="1" type="ORF">HDK90DRAFT_508512</name>
</gene>
<evidence type="ECO:0000313" key="2">
    <source>
        <dbReference type="Proteomes" id="UP001492380"/>
    </source>
</evidence>
<dbReference type="EMBL" id="JBBWRZ010000003">
    <property type="protein sequence ID" value="KAK8239978.1"/>
    <property type="molecule type" value="Genomic_DNA"/>
</dbReference>
<name>A0ABR1YV87_9PEZI</name>
<protein>
    <submittedName>
        <fullName evidence="1">Uncharacterized protein</fullName>
    </submittedName>
</protein>
<dbReference type="Proteomes" id="UP001492380">
    <property type="component" value="Unassembled WGS sequence"/>
</dbReference>
<organism evidence="1 2">
    <name type="scientific">Phyllosticta capitalensis</name>
    <dbReference type="NCBI Taxonomy" id="121624"/>
    <lineage>
        <taxon>Eukaryota</taxon>
        <taxon>Fungi</taxon>
        <taxon>Dikarya</taxon>
        <taxon>Ascomycota</taxon>
        <taxon>Pezizomycotina</taxon>
        <taxon>Dothideomycetes</taxon>
        <taxon>Dothideomycetes incertae sedis</taxon>
        <taxon>Botryosphaeriales</taxon>
        <taxon>Phyllostictaceae</taxon>
        <taxon>Phyllosticta</taxon>
    </lineage>
</organism>
<evidence type="ECO:0000313" key="1">
    <source>
        <dbReference type="EMBL" id="KAK8239978.1"/>
    </source>
</evidence>
<comment type="caution">
    <text evidence="1">The sequence shown here is derived from an EMBL/GenBank/DDBJ whole genome shotgun (WGS) entry which is preliminary data.</text>
</comment>
<sequence>MVFWDVLHQDHWERTAIMLAKAEDSSFPPLGRRYMLDWVMEQLEMFARIPPCPARIRDQLLTDYDMNPNTPQIWRDFYARAQQLGWQLMRYGI</sequence>
<reference evidence="1 2" key="1">
    <citation type="submission" date="2024-04" db="EMBL/GenBank/DDBJ databases">
        <title>Phyllosticta paracitricarpa is synonymous to the EU quarantine fungus P. citricarpa based on phylogenomic analyses.</title>
        <authorList>
            <consortium name="Lawrence Berkeley National Laboratory"/>
            <person name="Van Ingen-Buijs V.A."/>
            <person name="Van Westerhoven A.C."/>
            <person name="Haridas S."/>
            <person name="Skiadas P."/>
            <person name="Martin F."/>
            <person name="Groenewald J.Z."/>
            <person name="Crous P.W."/>
            <person name="Seidl M.F."/>
        </authorList>
    </citation>
    <scope>NUCLEOTIDE SEQUENCE [LARGE SCALE GENOMIC DNA]</scope>
    <source>
        <strain evidence="1 2">CBS 123374</strain>
    </source>
</reference>
<proteinExistence type="predicted"/>
<keyword evidence="2" id="KW-1185">Reference proteome</keyword>